<gene>
    <name evidence="3" type="ORF">FPZ42_17940</name>
</gene>
<comment type="similarity">
    <text evidence="1">Belongs to the CapA family.</text>
</comment>
<feature type="domain" description="Capsule synthesis protein CapA" evidence="2">
    <location>
        <begin position="52"/>
        <end position="296"/>
    </location>
</feature>
<dbReference type="Pfam" id="PF09587">
    <property type="entry name" value="PGA_cap"/>
    <property type="match status" value="1"/>
</dbReference>
<reference evidence="3 4" key="1">
    <citation type="submission" date="2019-07" db="EMBL/GenBank/DDBJ databases">
        <authorList>
            <person name="Kim J."/>
        </authorList>
    </citation>
    <scope>NUCLEOTIDE SEQUENCE [LARGE SCALE GENOMIC DNA]</scope>
    <source>
        <strain evidence="3 4">MJ1a</strain>
    </source>
</reference>
<accession>A0A563TXP5</accession>
<dbReference type="PROSITE" id="PS51257">
    <property type="entry name" value="PROKAR_LIPOPROTEIN"/>
    <property type="match status" value="1"/>
</dbReference>
<dbReference type="InterPro" id="IPR019079">
    <property type="entry name" value="Capsule_synth_CapA"/>
</dbReference>
<dbReference type="SMART" id="SM00854">
    <property type="entry name" value="PGA_cap"/>
    <property type="match status" value="1"/>
</dbReference>
<sequence>MNYRLVIYLALIALFSACGQRSARKQSADVVNRTAKDIKADTSSSGTDSLITIVAVGDIMLGSSYPDSTGLPPDDAKGTFKYVIKDLKDADIAFANLEGVLLDTGAPVNYKLKFKHAPYLFRMPERYGSVIKAAGFNLISVGNNHSNDFDLAGRKSTVKVLDSLGLAFAGFKSQPLKEFTVNGVKYGFCAFSPNAQTVSLLNIKHAQKIISKLKANNDVVIVSFHGGGEGVGYEHVKDSVELFKGENRGDLVQFSHAAVDAGADLVIGHGPHVARAMELYKNKLIAYSLGNFATYKGVSVSGICGLAPLLKVKLNKMGEFVTGQIKSYRQDHFAGVKPDTFFRAARKIKSLTETDFLQPGISISDTGTITRVK</sequence>
<dbReference type="InterPro" id="IPR029052">
    <property type="entry name" value="Metallo-depent_PP-like"/>
</dbReference>
<dbReference type="InterPro" id="IPR052169">
    <property type="entry name" value="CW_Biosynth-Accessory"/>
</dbReference>
<dbReference type="RefSeq" id="WP_146273246.1">
    <property type="nucleotide sequence ID" value="NZ_VOEI01000008.1"/>
</dbReference>
<evidence type="ECO:0000259" key="2">
    <source>
        <dbReference type="SMART" id="SM00854"/>
    </source>
</evidence>
<dbReference type="CDD" id="cd07381">
    <property type="entry name" value="MPP_CapA"/>
    <property type="match status" value="1"/>
</dbReference>
<evidence type="ECO:0000313" key="3">
    <source>
        <dbReference type="EMBL" id="TWR23890.1"/>
    </source>
</evidence>
<dbReference type="PANTHER" id="PTHR33393:SF11">
    <property type="entry name" value="POLYGLUTAMINE SYNTHESIS ACCESSORY PROTEIN RV0574C-RELATED"/>
    <property type="match status" value="1"/>
</dbReference>
<organism evidence="3 4">
    <name type="scientific">Mucilaginibacter achroorhodeus</name>
    <dbReference type="NCBI Taxonomy" id="2599294"/>
    <lineage>
        <taxon>Bacteria</taxon>
        <taxon>Pseudomonadati</taxon>
        <taxon>Bacteroidota</taxon>
        <taxon>Sphingobacteriia</taxon>
        <taxon>Sphingobacteriales</taxon>
        <taxon>Sphingobacteriaceae</taxon>
        <taxon>Mucilaginibacter</taxon>
    </lineage>
</organism>
<dbReference type="Gene3D" id="3.60.21.10">
    <property type="match status" value="1"/>
</dbReference>
<protein>
    <submittedName>
        <fullName evidence="3">CapA family protein</fullName>
    </submittedName>
</protein>
<dbReference type="OrthoDB" id="9810906at2"/>
<dbReference type="Proteomes" id="UP000318010">
    <property type="component" value="Unassembled WGS sequence"/>
</dbReference>
<name>A0A563TXP5_9SPHI</name>
<dbReference type="PANTHER" id="PTHR33393">
    <property type="entry name" value="POLYGLUTAMINE SYNTHESIS ACCESSORY PROTEIN RV0574C-RELATED"/>
    <property type="match status" value="1"/>
</dbReference>
<evidence type="ECO:0000313" key="4">
    <source>
        <dbReference type="Proteomes" id="UP000318010"/>
    </source>
</evidence>
<proteinExistence type="inferred from homology"/>
<keyword evidence="4" id="KW-1185">Reference proteome</keyword>
<evidence type="ECO:0000256" key="1">
    <source>
        <dbReference type="ARBA" id="ARBA00005662"/>
    </source>
</evidence>
<dbReference type="SUPFAM" id="SSF56300">
    <property type="entry name" value="Metallo-dependent phosphatases"/>
    <property type="match status" value="1"/>
</dbReference>
<dbReference type="EMBL" id="VOEI01000008">
    <property type="protein sequence ID" value="TWR23890.1"/>
    <property type="molecule type" value="Genomic_DNA"/>
</dbReference>
<dbReference type="AlphaFoldDB" id="A0A563TXP5"/>
<comment type="caution">
    <text evidence="3">The sequence shown here is derived from an EMBL/GenBank/DDBJ whole genome shotgun (WGS) entry which is preliminary data.</text>
</comment>